<evidence type="ECO:0000313" key="4">
    <source>
        <dbReference type="Proteomes" id="UP001180754"/>
    </source>
</evidence>
<feature type="transmembrane region" description="Helical" evidence="2">
    <location>
        <begin position="104"/>
        <end position="123"/>
    </location>
</feature>
<keyword evidence="4" id="KW-1185">Reference proteome</keyword>
<dbReference type="RefSeq" id="WP_311721415.1">
    <property type="nucleotide sequence ID" value="NZ_JAVRFD010000001.1"/>
</dbReference>
<feature type="transmembrane region" description="Helical" evidence="2">
    <location>
        <begin position="30"/>
        <end position="48"/>
    </location>
</feature>
<reference evidence="3" key="1">
    <citation type="submission" date="2024-05" db="EMBL/GenBank/DDBJ databases">
        <title>30 novel species of actinomycetes from the DSMZ collection.</title>
        <authorList>
            <person name="Nouioui I."/>
        </authorList>
    </citation>
    <scope>NUCLEOTIDE SEQUENCE</scope>
    <source>
        <strain evidence="3">DSM 41529</strain>
    </source>
</reference>
<accession>A0ABU2X5H4</accession>
<proteinExistence type="predicted"/>
<dbReference type="EMBL" id="JAVRFD010000001">
    <property type="protein sequence ID" value="MDT0541161.1"/>
    <property type="molecule type" value="Genomic_DNA"/>
</dbReference>
<evidence type="ECO:0008006" key="5">
    <source>
        <dbReference type="Google" id="ProtNLM"/>
    </source>
</evidence>
<protein>
    <recommendedName>
        <fullName evidence="5">Vitamin K epoxide reductase family protein</fullName>
    </recommendedName>
</protein>
<keyword evidence="2" id="KW-0472">Membrane</keyword>
<evidence type="ECO:0000256" key="1">
    <source>
        <dbReference type="SAM" id="MobiDB-lite"/>
    </source>
</evidence>
<gene>
    <name evidence="3" type="ORF">RND15_00265</name>
</gene>
<dbReference type="Proteomes" id="UP001180754">
    <property type="component" value="Unassembled WGS sequence"/>
</dbReference>
<feature type="transmembrane region" description="Helical" evidence="2">
    <location>
        <begin position="74"/>
        <end position="92"/>
    </location>
</feature>
<organism evidence="3 4">
    <name type="scientific">Streptomyces lonegramiae</name>
    <dbReference type="NCBI Taxonomy" id="3075524"/>
    <lineage>
        <taxon>Bacteria</taxon>
        <taxon>Bacillati</taxon>
        <taxon>Actinomycetota</taxon>
        <taxon>Actinomycetes</taxon>
        <taxon>Kitasatosporales</taxon>
        <taxon>Streptomycetaceae</taxon>
        <taxon>Streptomyces</taxon>
    </lineage>
</organism>
<sequence>MTTSPASPGDQASAAEESPFHDAGPAARKFAAVGLVLLPLALLIAHLTQGVRQLERDTCTGAGCHYGLIEYEQWAVPIFGASAALGLIALLLPAGNARYWPVRFTALMLQWVLLVCPTLICGYP</sequence>
<comment type="caution">
    <text evidence="3">The sequence shown here is derived from an EMBL/GenBank/DDBJ whole genome shotgun (WGS) entry which is preliminary data.</text>
</comment>
<keyword evidence="2" id="KW-1133">Transmembrane helix</keyword>
<keyword evidence="2" id="KW-0812">Transmembrane</keyword>
<feature type="region of interest" description="Disordered" evidence="1">
    <location>
        <begin position="1"/>
        <end position="21"/>
    </location>
</feature>
<evidence type="ECO:0000256" key="2">
    <source>
        <dbReference type="SAM" id="Phobius"/>
    </source>
</evidence>
<evidence type="ECO:0000313" key="3">
    <source>
        <dbReference type="EMBL" id="MDT0541161.1"/>
    </source>
</evidence>
<name>A0ABU2X5H4_9ACTN</name>